<reference evidence="1" key="1">
    <citation type="submission" date="2023-06" db="EMBL/GenBank/DDBJ databases">
        <authorList>
            <consortium name="Lawrence Berkeley National Laboratory"/>
            <person name="Ahrendt S."/>
            <person name="Sahu N."/>
            <person name="Indic B."/>
            <person name="Wong-Bajracharya J."/>
            <person name="Merenyi Z."/>
            <person name="Ke H.-M."/>
            <person name="Monk M."/>
            <person name="Kocsube S."/>
            <person name="Drula E."/>
            <person name="Lipzen A."/>
            <person name="Balint B."/>
            <person name="Henrissat B."/>
            <person name="Andreopoulos B."/>
            <person name="Martin F.M."/>
            <person name="Harder C.B."/>
            <person name="Rigling D."/>
            <person name="Ford K.L."/>
            <person name="Foster G.D."/>
            <person name="Pangilinan J."/>
            <person name="Papanicolaou A."/>
            <person name="Barry K."/>
            <person name="LaButti K."/>
            <person name="Viragh M."/>
            <person name="Koriabine M."/>
            <person name="Yan M."/>
            <person name="Riley R."/>
            <person name="Champramary S."/>
            <person name="Plett K.L."/>
            <person name="Tsai I.J."/>
            <person name="Slot J."/>
            <person name="Sipos G."/>
            <person name="Plett J."/>
            <person name="Nagy L.G."/>
            <person name="Grigoriev I.V."/>
        </authorList>
    </citation>
    <scope>NUCLEOTIDE SEQUENCE</scope>
    <source>
        <strain evidence="1">HWK02</strain>
    </source>
</reference>
<accession>A0AA39PXE6</accession>
<proteinExistence type="predicted"/>
<dbReference type="SUPFAM" id="SSF56112">
    <property type="entry name" value="Protein kinase-like (PK-like)"/>
    <property type="match status" value="1"/>
</dbReference>
<dbReference type="AlphaFoldDB" id="A0AA39PXE6"/>
<protein>
    <recommendedName>
        <fullName evidence="3">Protein kinase domain-containing protein</fullName>
    </recommendedName>
</protein>
<sequence>MDAGQLPHGKVAGNKQRNWGATLDDFYWVQRTAEAPSVTTMSGSRLAAWMKQIGEVEHAKEEIALAEKEDQPREIFPCDIGRLLEDRDPSILTSKRLEHLDVYSRTESDGEEVTFIFPFANHEENETYTFQQRIPFHLLPKRLIVHDEGGTLRVSKGDRPFSLSPPKTIHVYRLHLSSHAEERSRQQCAVVQKEHAVANSEGGIFFDCASLPSPTCCMGPNSEEIFARFPKVPEPPLSTPEAHLYLSSERVIGRGHHSTVYRAEWEVPRTWLPSFRPRVCEQCASLALLEKFKKDMPDVEVDETEYVENQISTFLKESARRLAAAGLSREDASKTKMRCGYSVRQIGIDVQWQSPGTYCEHENHRSNRMTFRTLVSAKLSFKHDNQLRHEAKNYQKFPAHFFQHWNGYNIVKPLHDPTPIGAVVPQFYGYYVPENGDDDQGYLSPILLLEDCGTPIDVETLDIDDRFECASLLFRFHGAGWSHGSVYARNIVMQHGDIQDWPTYRKHSDRRFRLIDFGRSEKGDTTEESWAAQKLLMVGKCERVGKLGKSAAG</sequence>
<dbReference type="Pfam" id="PF06293">
    <property type="entry name" value="Kdo"/>
    <property type="match status" value="1"/>
</dbReference>
<name>A0AA39PXE6_9AGAR</name>
<organism evidence="1 2">
    <name type="scientific">Armillaria luteobubalina</name>
    <dbReference type="NCBI Taxonomy" id="153913"/>
    <lineage>
        <taxon>Eukaryota</taxon>
        <taxon>Fungi</taxon>
        <taxon>Dikarya</taxon>
        <taxon>Basidiomycota</taxon>
        <taxon>Agaricomycotina</taxon>
        <taxon>Agaricomycetes</taxon>
        <taxon>Agaricomycetidae</taxon>
        <taxon>Agaricales</taxon>
        <taxon>Marasmiineae</taxon>
        <taxon>Physalacriaceae</taxon>
        <taxon>Armillaria</taxon>
    </lineage>
</organism>
<evidence type="ECO:0000313" key="2">
    <source>
        <dbReference type="Proteomes" id="UP001175228"/>
    </source>
</evidence>
<keyword evidence="2" id="KW-1185">Reference proteome</keyword>
<comment type="caution">
    <text evidence="1">The sequence shown here is derived from an EMBL/GenBank/DDBJ whole genome shotgun (WGS) entry which is preliminary data.</text>
</comment>
<evidence type="ECO:0000313" key="1">
    <source>
        <dbReference type="EMBL" id="KAK0492325.1"/>
    </source>
</evidence>
<dbReference type="Proteomes" id="UP001175228">
    <property type="component" value="Unassembled WGS sequence"/>
</dbReference>
<dbReference type="EMBL" id="JAUEPU010000030">
    <property type="protein sequence ID" value="KAK0492325.1"/>
    <property type="molecule type" value="Genomic_DNA"/>
</dbReference>
<gene>
    <name evidence="1" type="ORF">EDD18DRAFT_1079759</name>
</gene>
<evidence type="ECO:0008006" key="3">
    <source>
        <dbReference type="Google" id="ProtNLM"/>
    </source>
</evidence>
<dbReference type="InterPro" id="IPR011009">
    <property type="entry name" value="Kinase-like_dom_sf"/>
</dbReference>